<dbReference type="CDD" id="cd00920">
    <property type="entry name" value="Cupredoxin"/>
    <property type="match status" value="1"/>
</dbReference>
<sequence>MHFRGTLAASLLLVGNGLAAKMSSDMAGMMATSTSAVVVMAASSTVAAGMGMETVHVVQVGQNGTLTFSPNNVIAKAGDLVQFQFNPKNHSVVQSTFANPCVPIQNIMPNKTDAFFSGFMPTNSTAASGKNVLTYTVRVMDTTPIWIYCSQGMHCQSGMVGAINAATSGNKTVAAFAALAAKAPQNLSPGQNANGTVASAGASSAAAATRPAATSMATSAASAGANGGATSAASAKPAQQTTNAAPGRLLDAAKNGFMGIAYAGVAAYLVL</sequence>
<dbReference type="InterPro" id="IPR008972">
    <property type="entry name" value="Cupredoxin"/>
</dbReference>
<dbReference type="PANTHER" id="PTHR34883">
    <property type="entry name" value="SERINE-RICH PROTEIN, PUTATIVE-RELATED-RELATED"/>
    <property type="match status" value="1"/>
</dbReference>
<feature type="chain" id="PRO_5034201754" description="Cupredoxin" evidence="1">
    <location>
        <begin position="20"/>
        <end position="271"/>
    </location>
</feature>
<name>A0A8E2JGC2_9PEZI</name>
<dbReference type="PANTHER" id="PTHR34883:SF17">
    <property type="entry name" value="CUPREDOXIN"/>
    <property type="match status" value="1"/>
</dbReference>
<dbReference type="Proteomes" id="UP000250266">
    <property type="component" value="Unassembled WGS sequence"/>
</dbReference>
<evidence type="ECO:0000256" key="1">
    <source>
        <dbReference type="SAM" id="SignalP"/>
    </source>
</evidence>
<dbReference type="SUPFAM" id="SSF49503">
    <property type="entry name" value="Cupredoxins"/>
    <property type="match status" value="1"/>
</dbReference>
<reference evidence="2 3" key="1">
    <citation type="journal article" date="2016" name="Nat. Commun.">
        <title>Ectomycorrhizal ecology is imprinted in the genome of the dominant symbiotic fungus Cenococcum geophilum.</title>
        <authorList>
            <consortium name="DOE Joint Genome Institute"/>
            <person name="Peter M."/>
            <person name="Kohler A."/>
            <person name="Ohm R.A."/>
            <person name="Kuo A."/>
            <person name="Krutzmann J."/>
            <person name="Morin E."/>
            <person name="Arend M."/>
            <person name="Barry K.W."/>
            <person name="Binder M."/>
            <person name="Choi C."/>
            <person name="Clum A."/>
            <person name="Copeland A."/>
            <person name="Grisel N."/>
            <person name="Haridas S."/>
            <person name="Kipfer T."/>
            <person name="LaButti K."/>
            <person name="Lindquist E."/>
            <person name="Lipzen A."/>
            <person name="Maire R."/>
            <person name="Meier B."/>
            <person name="Mihaltcheva S."/>
            <person name="Molinier V."/>
            <person name="Murat C."/>
            <person name="Poggeler S."/>
            <person name="Quandt C.A."/>
            <person name="Sperisen C."/>
            <person name="Tritt A."/>
            <person name="Tisserant E."/>
            <person name="Crous P.W."/>
            <person name="Henrissat B."/>
            <person name="Nehls U."/>
            <person name="Egli S."/>
            <person name="Spatafora J.W."/>
            <person name="Grigoriev I.V."/>
            <person name="Martin F.M."/>
        </authorList>
    </citation>
    <scope>NUCLEOTIDE SEQUENCE [LARGE SCALE GENOMIC DNA]</scope>
    <source>
        <strain evidence="2 3">CBS 459.81</strain>
    </source>
</reference>
<gene>
    <name evidence="2" type="ORF">K432DRAFT_325903</name>
</gene>
<dbReference type="Gene3D" id="2.60.40.420">
    <property type="entry name" value="Cupredoxins - blue copper proteins"/>
    <property type="match status" value="1"/>
</dbReference>
<organism evidence="2 3">
    <name type="scientific">Lepidopterella palustris CBS 459.81</name>
    <dbReference type="NCBI Taxonomy" id="1314670"/>
    <lineage>
        <taxon>Eukaryota</taxon>
        <taxon>Fungi</taxon>
        <taxon>Dikarya</taxon>
        <taxon>Ascomycota</taxon>
        <taxon>Pezizomycotina</taxon>
        <taxon>Dothideomycetes</taxon>
        <taxon>Pleosporomycetidae</taxon>
        <taxon>Mytilinidiales</taxon>
        <taxon>Argynnaceae</taxon>
        <taxon>Lepidopterella</taxon>
    </lineage>
</organism>
<feature type="signal peptide" evidence="1">
    <location>
        <begin position="1"/>
        <end position="19"/>
    </location>
</feature>
<proteinExistence type="predicted"/>
<evidence type="ECO:0008006" key="4">
    <source>
        <dbReference type="Google" id="ProtNLM"/>
    </source>
</evidence>
<keyword evidence="1" id="KW-0732">Signal</keyword>
<evidence type="ECO:0000313" key="3">
    <source>
        <dbReference type="Proteomes" id="UP000250266"/>
    </source>
</evidence>
<protein>
    <recommendedName>
        <fullName evidence="4">Cupredoxin</fullName>
    </recommendedName>
</protein>
<evidence type="ECO:0000313" key="2">
    <source>
        <dbReference type="EMBL" id="OCK81620.1"/>
    </source>
</evidence>
<keyword evidence="3" id="KW-1185">Reference proteome</keyword>
<accession>A0A8E2JGC2</accession>
<dbReference type="OrthoDB" id="2331100at2759"/>
<dbReference type="EMBL" id="KV744914">
    <property type="protein sequence ID" value="OCK81620.1"/>
    <property type="molecule type" value="Genomic_DNA"/>
</dbReference>
<dbReference type="InterPro" id="IPR052953">
    <property type="entry name" value="Ser-rich/MCO-related"/>
</dbReference>
<dbReference type="AlphaFoldDB" id="A0A8E2JGC2"/>